<dbReference type="AlphaFoldDB" id="S3CDA5"/>
<evidence type="ECO:0000313" key="3">
    <source>
        <dbReference type="EMBL" id="EPE24517.1"/>
    </source>
</evidence>
<organism evidence="3 4">
    <name type="scientific">Glarea lozoyensis (strain ATCC 20868 / MF5171)</name>
    <dbReference type="NCBI Taxonomy" id="1116229"/>
    <lineage>
        <taxon>Eukaryota</taxon>
        <taxon>Fungi</taxon>
        <taxon>Dikarya</taxon>
        <taxon>Ascomycota</taxon>
        <taxon>Pezizomycotina</taxon>
        <taxon>Leotiomycetes</taxon>
        <taxon>Helotiales</taxon>
        <taxon>Helotiaceae</taxon>
        <taxon>Glarea</taxon>
    </lineage>
</organism>
<evidence type="ECO:0000256" key="1">
    <source>
        <dbReference type="SAM" id="MobiDB-lite"/>
    </source>
</evidence>
<dbReference type="InterPro" id="IPR056632">
    <property type="entry name" value="DUF7730"/>
</dbReference>
<dbReference type="InterPro" id="IPR038883">
    <property type="entry name" value="AN11006-like"/>
</dbReference>
<dbReference type="PANTHER" id="PTHR42085:SF2">
    <property type="entry name" value="F-BOX DOMAIN-CONTAINING PROTEIN"/>
    <property type="match status" value="1"/>
</dbReference>
<dbReference type="Proteomes" id="UP000016922">
    <property type="component" value="Unassembled WGS sequence"/>
</dbReference>
<dbReference type="HOGENOM" id="CLU_946974_0_0_1"/>
<feature type="region of interest" description="Disordered" evidence="1">
    <location>
        <begin position="27"/>
        <end position="85"/>
    </location>
</feature>
<sequence>MAPSKNQTMSSWKQAAKLFFCVGTPDGEPSTTIKSPGTRNGKDAVLSNSRIRKPIDRSDLTRRIKTQEQRDGKEGNSSVPESKIFSSSNELISNTQFAGESHKFPFMSLPVEIRLQIYDLLLVSRLPGSPCGIPDAVRNTNQMKISLDKFHRLWVETMTAGIVRTCREVYNEANPILYSQNVFQIIEPERVLQYITQIGHSNLKSLRYLNFSVKWDSKLSSWLELLHTLAEEASGLRKIEIEFGINWDFPFMIWPVREDFKGYGVSREFMHALGTIQGLENLTVSGFWDASWPEYLQTKMGCQVEAIVGRSQDGLEDGLNEWQLGALRACNKRYSVAFCYYQGGVKVLSSSAAYDGQ</sequence>
<feature type="compositionally biased region" description="Polar residues" evidence="1">
    <location>
        <begin position="75"/>
        <end position="85"/>
    </location>
</feature>
<dbReference type="KEGG" id="glz:GLAREA_08369"/>
<dbReference type="OrthoDB" id="2951834at2759"/>
<evidence type="ECO:0000259" key="2">
    <source>
        <dbReference type="Pfam" id="PF24864"/>
    </source>
</evidence>
<protein>
    <recommendedName>
        <fullName evidence="2">DUF7730 domain-containing protein</fullName>
    </recommendedName>
</protein>
<name>S3CDA5_GLAL2</name>
<evidence type="ECO:0000313" key="4">
    <source>
        <dbReference type="Proteomes" id="UP000016922"/>
    </source>
</evidence>
<dbReference type="PANTHER" id="PTHR42085">
    <property type="entry name" value="F-BOX DOMAIN-CONTAINING PROTEIN"/>
    <property type="match status" value="1"/>
</dbReference>
<feature type="domain" description="DUF7730" evidence="2">
    <location>
        <begin position="156"/>
        <end position="218"/>
    </location>
</feature>
<keyword evidence="4" id="KW-1185">Reference proteome</keyword>
<reference evidence="3 4" key="1">
    <citation type="journal article" date="2013" name="BMC Genomics">
        <title>Genomics-driven discovery of the pneumocandin biosynthetic gene cluster in the fungus Glarea lozoyensis.</title>
        <authorList>
            <person name="Chen L."/>
            <person name="Yue Q."/>
            <person name="Zhang X."/>
            <person name="Xiang M."/>
            <person name="Wang C."/>
            <person name="Li S."/>
            <person name="Che Y."/>
            <person name="Ortiz-Lopez F.J."/>
            <person name="Bills G.F."/>
            <person name="Liu X."/>
            <person name="An Z."/>
        </authorList>
    </citation>
    <scope>NUCLEOTIDE SEQUENCE [LARGE SCALE GENOMIC DNA]</scope>
    <source>
        <strain evidence="4">ATCC 20868 / MF5171</strain>
    </source>
</reference>
<feature type="compositionally biased region" description="Polar residues" evidence="1">
    <location>
        <begin position="29"/>
        <end position="38"/>
    </location>
</feature>
<dbReference type="eggNOG" id="ENOG502SVRG">
    <property type="taxonomic scope" value="Eukaryota"/>
</dbReference>
<accession>S3CDA5</accession>
<dbReference type="RefSeq" id="XP_008088605.1">
    <property type="nucleotide sequence ID" value="XM_008090414.1"/>
</dbReference>
<gene>
    <name evidence="3" type="ORF">GLAREA_08369</name>
</gene>
<dbReference type="GeneID" id="19467418"/>
<feature type="compositionally biased region" description="Basic and acidic residues" evidence="1">
    <location>
        <begin position="53"/>
        <end position="74"/>
    </location>
</feature>
<proteinExistence type="predicted"/>
<dbReference type="EMBL" id="KE145373">
    <property type="protein sequence ID" value="EPE24517.1"/>
    <property type="molecule type" value="Genomic_DNA"/>
</dbReference>
<dbReference type="Pfam" id="PF24864">
    <property type="entry name" value="DUF7730"/>
    <property type="match status" value="1"/>
</dbReference>